<dbReference type="VEuPathDB" id="TriTrypDB:TcG_01186"/>
<dbReference type="VEuPathDB" id="TriTrypDB:ECC02_008084"/>
<dbReference type="VEuPathDB" id="TriTrypDB:C3747_7g547"/>
<dbReference type="VEuPathDB" id="TriTrypDB:TcCLB.509213.90"/>
<dbReference type="Proteomes" id="UP000246121">
    <property type="component" value="Unassembled WGS sequence"/>
</dbReference>
<name>A0A2V2VNI3_TRYCR</name>
<accession>A0A2V2VNI3</accession>
<protein>
    <submittedName>
        <fullName evidence="4">Uncharacterized protein</fullName>
    </submittedName>
</protein>
<evidence type="ECO:0000256" key="3">
    <source>
        <dbReference type="ARBA" id="ARBA00025740"/>
    </source>
</evidence>
<dbReference type="VEuPathDB" id="TriTrypDB:TcBrA4_0005040"/>
<sequence>MTVEQLEQRVTCLSWNNEGTNLAVGLTHGFIIYSTELLLSEEGWLSEVIRRPVLGGVSIVALHGQGNLVVLVGWDSGHRDTVTILDLSADDTVNEDLSVLARVKLSSVVYAVCFHPRMLLVGIQTGLIYLFDHALQMIESFQASTPASTSRQKGDTLALGTMLVEKMACGICYSQLYGVILGPTTGTVRCICYASERHVQSSLLQEPFSDLGKKLTPQLTVNVVEVHRNEVGCVTITPDGVRALTVSERGTSVKLLDVENHVVICQFSRGTTPNAVHALGLLVSSTETIAACISGAGTFHLFHIRTADTLDARAVGVANTDPWASGHSFMRAWTDYRNSVCPKTRLVIPEDELYDTLCREEDCGKSIYSMVLRHAAKKDSCVALVVQRCMSPQGITRKARLLSVQVELSAKDSMKILRSFYFPRDEL</sequence>
<dbReference type="VEuPathDB" id="TriTrypDB:C4B63_13g349"/>
<dbReference type="InterPro" id="IPR048720">
    <property type="entry name" value="PROPPIN"/>
</dbReference>
<dbReference type="VEuPathDB" id="TriTrypDB:BCY84_16288"/>
<dbReference type="InterPro" id="IPR015943">
    <property type="entry name" value="WD40/YVTN_repeat-like_dom_sf"/>
</dbReference>
<evidence type="ECO:0000256" key="1">
    <source>
        <dbReference type="ARBA" id="ARBA00022574"/>
    </source>
</evidence>
<comment type="similarity">
    <text evidence="3">Belongs to the WD repeat PROPPIN family.</text>
</comment>
<organism evidence="4 5">
    <name type="scientific">Trypanosoma cruzi</name>
    <dbReference type="NCBI Taxonomy" id="5693"/>
    <lineage>
        <taxon>Eukaryota</taxon>
        <taxon>Discoba</taxon>
        <taxon>Euglenozoa</taxon>
        <taxon>Kinetoplastea</taxon>
        <taxon>Metakinetoplastina</taxon>
        <taxon>Trypanosomatida</taxon>
        <taxon>Trypanosomatidae</taxon>
        <taxon>Trypanosoma</taxon>
        <taxon>Schizotrypanum</taxon>
    </lineage>
</organism>
<dbReference type="EMBL" id="PRFA01000013">
    <property type="protein sequence ID" value="PWU97997.1"/>
    <property type="molecule type" value="Genomic_DNA"/>
</dbReference>
<keyword evidence="1" id="KW-0853">WD repeat</keyword>
<dbReference type="VEuPathDB" id="TriTrypDB:Tc_MARK_8638"/>
<dbReference type="VEuPathDB" id="TriTrypDB:TcYC6_0078720"/>
<dbReference type="VEuPathDB" id="TriTrypDB:TCDM_06072"/>
<dbReference type="SUPFAM" id="SSF50978">
    <property type="entry name" value="WD40 repeat-like"/>
    <property type="match status" value="1"/>
</dbReference>
<dbReference type="Gene3D" id="2.130.10.10">
    <property type="entry name" value="YVTN repeat-like/Quinoprotein amine dehydrogenase"/>
    <property type="match status" value="2"/>
</dbReference>
<proteinExistence type="inferred from homology"/>
<evidence type="ECO:0000313" key="5">
    <source>
        <dbReference type="Proteomes" id="UP000246121"/>
    </source>
</evidence>
<evidence type="ECO:0000313" key="4">
    <source>
        <dbReference type="EMBL" id="PWU97997.1"/>
    </source>
</evidence>
<reference evidence="4 5" key="1">
    <citation type="journal article" date="2018" name="Microb. Genom.">
        <title>Expanding an expanded genome: long-read sequencing of Trypanosoma cruzi.</title>
        <authorList>
            <person name="Berna L."/>
            <person name="Rodriguez M."/>
            <person name="Chiribao M.L."/>
            <person name="Parodi-Talice A."/>
            <person name="Pita S."/>
            <person name="Rijo G."/>
            <person name="Alvarez-Valin F."/>
            <person name="Robello C."/>
        </authorList>
    </citation>
    <scope>NUCLEOTIDE SEQUENCE [LARGE SCALE GENOMIC DNA]</scope>
    <source>
        <strain evidence="4 5">Dm28c</strain>
    </source>
</reference>
<dbReference type="InterPro" id="IPR036322">
    <property type="entry name" value="WD40_repeat_dom_sf"/>
</dbReference>
<dbReference type="PANTHER" id="PTHR11227">
    <property type="entry name" value="WD-REPEAT PROTEIN INTERACTING WITH PHOSPHOINOSIDES WIPI -RELATED"/>
    <property type="match status" value="1"/>
</dbReference>
<dbReference type="VEuPathDB" id="TriTrypDB:TCSYLVIO_001043"/>
<gene>
    <name evidence="4" type="ORF">C4B63_13g349</name>
</gene>
<comment type="caution">
    <text evidence="4">The sequence shown here is derived from an EMBL/GenBank/DDBJ whole genome shotgun (WGS) entry which is preliminary data.</text>
</comment>
<dbReference type="VEuPathDB" id="TriTrypDB:TcCLB.510257.50"/>
<dbReference type="VEuPathDB" id="TriTrypDB:TcCL_NonESM03374"/>
<keyword evidence="2" id="KW-0677">Repeat</keyword>
<dbReference type="AlphaFoldDB" id="A0A2V2VNI3"/>
<dbReference type="OrthoDB" id="1667587at2759"/>
<evidence type="ECO:0000256" key="2">
    <source>
        <dbReference type="ARBA" id="ARBA00022737"/>
    </source>
</evidence>